<evidence type="ECO:0000259" key="5">
    <source>
        <dbReference type="PROSITE" id="PS50110"/>
    </source>
</evidence>
<dbReference type="PROSITE" id="PS50110">
    <property type="entry name" value="RESPONSE_REGULATORY"/>
    <property type="match status" value="1"/>
</dbReference>
<feature type="modified residue" description="4-aspartylphosphate" evidence="3">
    <location>
        <position position="60"/>
    </location>
</feature>
<dbReference type="Pfam" id="PF00072">
    <property type="entry name" value="Response_reg"/>
    <property type="match status" value="1"/>
</dbReference>
<evidence type="ECO:0000256" key="1">
    <source>
        <dbReference type="ARBA" id="ARBA00022553"/>
    </source>
</evidence>
<keyword evidence="1 3" id="KW-0597">Phosphoprotein</keyword>
<dbReference type="InterPro" id="IPR001789">
    <property type="entry name" value="Sig_transdc_resp-reg_receiver"/>
</dbReference>
<reference evidence="6 7" key="1">
    <citation type="submission" date="2020-07" db="EMBL/GenBank/DDBJ databases">
        <title>Genomic Encyclopedia of Type Strains, Phase IV (KMG-V): Genome sequencing to study the core and pangenomes of soil and plant-associated prokaryotes.</title>
        <authorList>
            <person name="Whitman W."/>
        </authorList>
    </citation>
    <scope>NUCLEOTIDE SEQUENCE [LARGE SCALE GENOMIC DNA]</scope>
    <source>
        <strain evidence="6 7">SAS40</strain>
    </source>
</reference>
<dbReference type="SMART" id="SM00421">
    <property type="entry name" value="HTH_LUXR"/>
    <property type="match status" value="1"/>
</dbReference>
<comment type="caution">
    <text evidence="6">The sequence shown here is derived from an EMBL/GenBank/DDBJ whole genome shotgun (WGS) entry which is preliminary data.</text>
</comment>
<organism evidence="6 7">
    <name type="scientific">Pigmentiphaga litoralis</name>
    <dbReference type="NCBI Taxonomy" id="516702"/>
    <lineage>
        <taxon>Bacteria</taxon>
        <taxon>Pseudomonadati</taxon>
        <taxon>Pseudomonadota</taxon>
        <taxon>Betaproteobacteria</taxon>
        <taxon>Burkholderiales</taxon>
        <taxon>Alcaligenaceae</taxon>
        <taxon>Pigmentiphaga</taxon>
    </lineage>
</organism>
<dbReference type="PRINTS" id="PR00038">
    <property type="entry name" value="HTHLUXR"/>
</dbReference>
<dbReference type="GO" id="GO:0006355">
    <property type="term" value="P:regulation of DNA-templated transcription"/>
    <property type="evidence" value="ECO:0007669"/>
    <property type="project" value="InterPro"/>
</dbReference>
<gene>
    <name evidence="6" type="ORF">FHW18_002542</name>
</gene>
<dbReference type="SUPFAM" id="SSF52172">
    <property type="entry name" value="CheY-like"/>
    <property type="match status" value="1"/>
</dbReference>
<dbReference type="RefSeq" id="WP_179586794.1">
    <property type="nucleotide sequence ID" value="NZ_JACBYR010000001.1"/>
</dbReference>
<evidence type="ECO:0000259" key="4">
    <source>
        <dbReference type="PROSITE" id="PS50043"/>
    </source>
</evidence>
<dbReference type="EMBL" id="JACBYR010000001">
    <property type="protein sequence ID" value="NYE83271.1"/>
    <property type="molecule type" value="Genomic_DNA"/>
</dbReference>
<dbReference type="Gene3D" id="3.40.50.2300">
    <property type="match status" value="1"/>
</dbReference>
<dbReference type="PANTHER" id="PTHR43214">
    <property type="entry name" value="TWO-COMPONENT RESPONSE REGULATOR"/>
    <property type="match status" value="1"/>
</dbReference>
<evidence type="ECO:0000256" key="3">
    <source>
        <dbReference type="PROSITE-ProRule" id="PRU00169"/>
    </source>
</evidence>
<dbReference type="InterPro" id="IPR016032">
    <property type="entry name" value="Sig_transdc_resp-reg_C-effctor"/>
</dbReference>
<evidence type="ECO:0000313" key="7">
    <source>
        <dbReference type="Proteomes" id="UP000542125"/>
    </source>
</evidence>
<evidence type="ECO:0000313" key="6">
    <source>
        <dbReference type="EMBL" id="NYE83271.1"/>
    </source>
</evidence>
<sequence length="210" mass="22233">MTATASPIRVLVVDDHPLLREGIAAVLAGQPDMALVGEACDGNEAVRRHAELQPDVTLMDLQMPGADGIHAIRAIRAMSPDARIAILTTYRGDVRALHAIEAGAQGYLLKSALRKELIEAIRTLAAGRRYFPAEIAAELANHIGKDSLTPREVQVLQLLAGGYANKQAASELGVSEDTIKGHVSSLMDKLGAANRTHAVALGIERGIIAV</sequence>
<dbReference type="InterPro" id="IPR000792">
    <property type="entry name" value="Tscrpt_reg_LuxR_C"/>
</dbReference>
<dbReference type="CDD" id="cd06170">
    <property type="entry name" value="LuxR_C_like"/>
    <property type="match status" value="1"/>
</dbReference>
<dbReference type="PROSITE" id="PS50043">
    <property type="entry name" value="HTH_LUXR_2"/>
    <property type="match status" value="1"/>
</dbReference>
<dbReference type="GO" id="GO:0000160">
    <property type="term" value="P:phosphorelay signal transduction system"/>
    <property type="evidence" value="ECO:0007669"/>
    <property type="project" value="InterPro"/>
</dbReference>
<dbReference type="InterPro" id="IPR011006">
    <property type="entry name" value="CheY-like_superfamily"/>
</dbReference>
<dbReference type="SMART" id="SM00448">
    <property type="entry name" value="REC"/>
    <property type="match status" value="1"/>
</dbReference>
<name>A0A7Y9IUG4_9BURK</name>
<evidence type="ECO:0000256" key="2">
    <source>
        <dbReference type="ARBA" id="ARBA00023125"/>
    </source>
</evidence>
<keyword evidence="2 6" id="KW-0238">DNA-binding</keyword>
<protein>
    <submittedName>
        <fullName evidence="6">DNA-binding NarL/FixJ family response regulator</fullName>
    </submittedName>
</protein>
<proteinExistence type="predicted"/>
<dbReference type="InterPro" id="IPR039420">
    <property type="entry name" value="WalR-like"/>
</dbReference>
<dbReference type="CDD" id="cd17535">
    <property type="entry name" value="REC_NarL-like"/>
    <property type="match status" value="1"/>
</dbReference>
<feature type="domain" description="HTH luxR-type" evidence="4">
    <location>
        <begin position="141"/>
        <end position="206"/>
    </location>
</feature>
<dbReference type="Pfam" id="PF00196">
    <property type="entry name" value="GerE"/>
    <property type="match status" value="1"/>
</dbReference>
<accession>A0A7Y9IUG4</accession>
<dbReference type="AlphaFoldDB" id="A0A7Y9IUG4"/>
<dbReference type="InterPro" id="IPR058245">
    <property type="entry name" value="NreC/VraR/RcsB-like_REC"/>
</dbReference>
<dbReference type="GO" id="GO:0003677">
    <property type="term" value="F:DNA binding"/>
    <property type="evidence" value="ECO:0007669"/>
    <property type="project" value="UniProtKB-KW"/>
</dbReference>
<dbReference type="Proteomes" id="UP000542125">
    <property type="component" value="Unassembled WGS sequence"/>
</dbReference>
<dbReference type="PANTHER" id="PTHR43214:SF43">
    <property type="entry name" value="TWO-COMPONENT RESPONSE REGULATOR"/>
    <property type="match status" value="1"/>
</dbReference>
<keyword evidence="7" id="KW-1185">Reference proteome</keyword>
<feature type="domain" description="Response regulatory" evidence="5">
    <location>
        <begin position="9"/>
        <end position="125"/>
    </location>
</feature>
<dbReference type="SUPFAM" id="SSF46894">
    <property type="entry name" value="C-terminal effector domain of the bipartite response regulators"/>
    <property type="match status" value="1"/>
</dbReference>